<name>A0A1U7ETR1_NATPD</name>
<feature type="region of interest" description="Disordered" evidence="1">
    <location>
        <begin position="1"/>
        <end position="31"/>
    </location>
</feature>
<dbReference type="Pfam" id="PF23373">
    <property type="entry name" value="DUF7093"/>
    <property type="match status" value="1"/>
</dbReference>
<dbReference type="GeneID" id="3700854"/>
<protein>
    <submittedName>
        <fullName evidence="2">Uncharacterized protein</fullName>
    </submittedName>
</protein>
<reference evidence="2 3" key="1">
    <citation type="journal article" date="2005" name="Genome Res.">
        <title>Living with two extremes: conclusions from the genome sequence of Natronomonas pharaonis.</title>
        <authorList>
            <person name="Falb M."/>
            <person name="Pfeiffer F."/>
            <person name="Palm P."/>
            <person name="Rodewald K."/>
            <person name="Hickmann V."/>
            <person name="Tittor J."/>
            <person name="Oesterhelt D."/>
        </authorList>
    </citation>
    <scope>NUCLEOTIDE SEQUENCE [LARGE SCALE GENOMIC DNA]</scope>
    <source>
        <strain evidence="3">ATCC 35678 / DSM 2160 / CIP 103997 / JCM 8858 / NBRC 14720 / NCIMB 2260 / Gabara</strain>
    </source>
</reference>
<feature type="compositionally biased region" description="Acidic residues" evidence="1">
    <location>
        <begin position="58"/>
        <end position="78"/>
    </location>
</feature>
<keyword evidence="3" id="KW-1185">Reference proteome</keyword>
<dbReference type="AlphaFoldDB" id="A0A1U7ETR1"/>
<organism evidence="2 3">
    <name type="scientific">Natronomonas pharaonis (strain ATCC 35678 / DSM 2160 / CIP 103997 / JCM 8858 / NBRC 14720 / NCIMB 2260 / Gabara)</name>
    <name type="common">Halobacterium pharaonis</name>
    <dbReference type="NCBI Taxonomy" id="348780"/>
    <lineage>
        <taxon>Archaea</taxon>
        <taxon>Methanobacteriati</taxon>
        <taxon>Methanobacteriota</taxon>
        <taxon>Stenosarchaea group</taxon>
        <taxon>Halobacteria</taxon>
        <taxon>Halobacteriales</taxon>
        <taxon>Natronomonadaceae</taxon>
        <taxon>Natronomonas</taxon>
    </lineage>
</organism>
<proteinExistence type="predicted"/>
<accession>A0A1U7ETR1</accession>
<evidence type="ECO:0000256" key="1">
    <source>
        <dbReference type="SAM" id="MobiDB-lite"/>
    </source>
</evidence>
<dbReference type="eggNOG" id="arCOG04689">
    <property type="taxonomic scope" value="Archaea"/>
</dbReference>
<feature type="compositionally biased region" description="Acidic residues" evidence="1">
    <location>
        <begin position="119"/>
        <end position="156"/>
    </location>
</feature>
<dbReference type="InterPro" id="IPR055519">
    <property type="entry name" value="DUF7093"/>
</dbReference>
<evidence type="ECO:0000313" key="2">
    <source>
        <dbReference type="EMBL" id="CAI48307.1"/>
    </source>
</evidence>
<dbReference type="EMBL" id="CR936257">
    <property type="protein sequence ID" value="CAI48307.1"/>
    <property type="molecule type" value="Genomic_DNA"/>
</dbReference>
<dbReference type="OrthoDB" id="205650at2157"/>
<feature type="compositionally biased region" description="Gly residues" evidence="1">
    <location>
        <begin position="101"/>
        <end position="110"/>
    </location>
</feature>
<dbReference type="EnsemblBacteria" id="CAI48307">
    <property type="protein sequence ID" value="CAI48307"/>
    <property type="gene ID" value="NP_0432A"/>
</dbReference>
<feature type="compositionally biased region" description="Acidic residues" evidence="1">
    <location>
        <begin position="204"/>
        <end position="214"/>
    </location>
</feature>
<feature type="region of interest" description="Disordered" evidence="1">
    <location>
        <begin position="52"/>
        <end position="243"/>
    </location>
</feature>
<feature type="compositionally biased region" description="Basic and acidic residues" evidence="1">
    <location>
        <begin position="12"/>
        <end position="31"/>
    </location>
</feature>
<dbReference type="HOGENOM" id="CLU_057816_0_0_2"/>
<dbReference type="RefSeq" id="WP_011321943.1">
    <property type="nucleotide sequence ID" value="NC_007426.1"/>
</dbReference>
<dbReference type="Proteomes" id="UP000002698">
    <property type="component" value="Chromosome"/>
</dbReference>
<sequence>MGLQCSILGHSFEPDGVERERETQGSEVVTTEREIERCTRCGKERVVSESTEVTAVVDAEEVDLDDDASVDAPGEESAEAATGDAEGQIGPQPAGEDANTGGTGGEGSASGGTSVDATTETDDIDVASDADEDLPDDGGAEIIDETVDPAEDDEETARDVVAEAPTDDGAPEPDPDGEDAVILSDDTDGEAADELERAPGQWPDDADESTDTADSEPIAAAPDEDTEPVDEQSLSGITVPDGRIVCPDCDFSVQAHSGYREGDPCPDCSAWLESERNR</sequence>
<dbReference type="KEGG" id="nph:NP_0432A"/>
<dbReference type="STRING" id="348780.NP_0432A"/>
<gene>
    <name evidence="2" type="ordered locus">NP_0432A</name>
</gene>
<feature type="compositionally biased region" description="Acidic residues" evidence="1">
    <location>
        <begin position="165"/>
        <end position="193"/>
    </location>
</feature>
<evidence type="ECO:0000313" key="3">
    <source>
        <dbReference type="Proteomes" id="UP000002698"/>
    </source>
</evidence>